<accession>A0A9D2AS17</accession>
<evidence type="ECO:0000256" key="1">
    <source>
        <dbReference type="SAM" id="Phobius"/>
    </source>
</evidence>
<feature type="transmembrane region" description="Helical" evidence="1">
    <location>
        <begin position="144"/>
        <end position="164"/>
    </location>
</feature>
<dbReference type="AlphaFoldDB" id="A0A9D2AS17"/>
<keyword evidence="1" id="KW-0812">Transmembrane</keyword>
<feature type="transmembrane region" description="Helical" evidence="1">
    <location>
        <begin position="72"/>
        <end position="90"/>
    </location>
</feature>
<keyword evidence="3" id="KW-0547">Nucleotide-binding</keyword>
<dbReference type="EMBL" id="DXFD01000078">
    <property type="protein sequence ID" value="HIX47034.1"/>
    <property type="molecule type" value="Genomic_DNA"/>
</dbReference>
<dbReference type="SUPFAM" id="SSF55874">
    <property type="entry name" value="ATPase domain of HSP90 chaperone/DNA topoisomerase II/histidine kinase"/>
    <property type="match status" value="1"/>
</dbReference>
<keyword evidence="3" id="KW-0067">ATP-binding</keyword>
<reference evidence="3" key="2">
    <citation type="submission" date="2021-04" db="EMBL/GenBank/DDBJ databases">
        <authorList>
            <person name="Gilroy R."/>
        </authorList>
    </citation>
    <scope>NUCLEOTIDE SEQUENCE</scope>
    <source>
        <strain evidence="3">26628</strain>
    </source>
</reference>
<feature type="transmembrane region" description="Helical" evidence="1">
    <location>
        <begin position="176"/>
        <end position="199"/>
    </location>
</feature>
<proteinExistence type="predicted"/>
<name>A0A9D2AS17_9FIRM</name>
<organism evidence="3 4">
    <name type="scientific">Candidatus Borkfalkia faecigallinarum</name>
    <dbReference type="NCBI Taxonomy" id="2838509"/>
    <lineage>
        <taxon>Bacteria</taxon>
        <taxon>Bacillati</taxon>
        <taxon>Bacillota</taxon>
        <taxon>Clostridia</taxon>
        <taxon>Christensenellales</taxon>
        <taxon>Christensenellaceae</taxon>
        <taxon>Candidatus Borkfalkia</taxon>
    </lineage>
</organism>
<dbReference type="Proteomes" id="UP000824249">
    <property type="component" value="Unassembled WGS sequence"/>
</dbReference>
<gene>
    <name evidence="3" type="ORF">H9737_05020</name>
</gene>
<keyword evidence="1" id="KW-0472">Membrane</keyword>
<feature type="transmembrane region" description="Helical" evidence="1">
    <location>
        <begin position="47"/>
        <end position="66"/>
    </location>
</feature>
<evidence type="ECO:0000259" key="2">
    <source>
        <dbReference type="Pfam" id="PF14501"/>
    </source>
</evidence>
<dbReference type="Pfam" id="PF14501">
    <property type="entry name" value="HATPase_c_5"/>
    <property type="match status" value="1"/>
</dbReference>
<sequence>MPSILLMWYNPASQLFWYRPIFMAELLCAEALFCLKLKRKPYFLLRLGLMVLLCLRVSFLIPIVSYSALYNAFMFFAMFAVTIPLMKFCFEESWKGIFFCAFAGYGVQHIAFQLYDIVGLLFYFDPSASIYVSSGTLTFLQNAQTFTAFLGCHFFAYFAIYLIFGRRMRKNMAIDLQNLTLLTVVIFISLFNIVLSSVVTYTCYDPYNRNALIMLAVNNVFCSCLLMYIQFKLLRVRDLEHDLDMEKRLRREEEQQYVLSQETVRLINLKCHDLKHQIRAIGQNVLDSEVLAEIADAVSIYDATFKTGNEALDIILTEKSLRCRAQGIRLTCVTNAVPLLFMKDPDVYSLFGNAIDNAMRAVEHLESDKQVISISIKQHGSMVSVNVSNWYEGELVFENGLPRTTGEPNGYHGFGMVSMREIVERYAGEFSVSAEGGVFHVDILFPDVQSAPAGADAAAQGASAGKGTAA</sequence>
<feature type="domain" description="Sensor histidine kinase NatK-like C-terminal" evidence="2">
    <location>
        <begin position="345"/>
        <end position="446"/>
    </location>
</feature>
<keyword evidence="1" id="KW-1133">Transmembrane helix</keyword>
<feature type="transmembrane region" description="Helical" evidence="1">
    <location>
        <begin position="16"/>
        <end position="35"/>
    </location>
</feature>
<protein>
    <submittedName>
        <fullName evidence="3">ATP-binding protein</fullName>
    </submittedName>
</protein>
<dbReference type="Gene3D" id="3.30.565.10">
    <property type="entry name" value="Histidine kinase-like ATPase, C-terminal domain"/>
    <property type="match status" value="1"/>
</dbReference>
<feature type="transmembrane region" description="Helical" evidence="1">
    <location>
        <begin position="211"/>
        <end position="229"/>
    </location>
</feature>
<dbReference type="InterPro" id="IPR032834">
    <property type="entry name" value="NatK-like_C"/>
</dbReference>
<dbReference type="InterPro" id="IPR036890">
    <property type="entry name" value="HATPase_C_sf"/>
</dbReference>
<evidence type="ECO:0000313" key="4">
    <source>
        <dbReference type="Proteomes" id="UP000824249"/>
    </source>
</evidence>
<dbReference type="GO" id="GO:0005524">
    <property type="term" value="F:ATP binding"/>
    <property type="evidence" value="ECO:0007669"/>
    <property type="project" value="UniProtKB-KW"/>
</dbReference>
<evidence type="ECO:0000313" key="3">
    <source>
        <dbReference type="EMBL" id="HIX47034.1"/>
    </source>
</evidence>
<reference evidence="3" key="1">
    <citation type="journal article" date="2021" name="PeerJ">
        <title>Extensive microbial diversity within the chicken gut microbiome revealed by metagenomics and culture.</title>
        <authorList>
            <person name="Gilroy R."/>
            <person name="Ravi A."/>
            <person name="Getino M."/>
            <person name="Pursley I."/>
            <person name="Horton D.L."/>
            <person name="Alikhan N.F."/>
            <person name="Baker D."/>
            <person name="Gharbi K."/>
            <person name="Hall N."/>
            <person name="Watson M."/>
            <person name="Adriaenssens E.M."/>
            <person name="Foster-Nyarko E."/>
            <person name="Jarju S."/>
            <person name="Secka A."/>
            <person name="Antonio M."/>
            <person name="Oren A."/>
            <person name="Chaudhuri R.R."/>
            <person name="La Ragione R."/>
            <person name="Hildebrand F."/>
            <person name="Pallen M.J."/>
        </authorList>
    </citation>
    <scope>NUCLEOTIDE SEQUENCE</scope>
    <source>
        <strain evidence="3">26628</strain>
    </source>
</reference>
<feature type="transmembrane region" description="Helical" evidence="1">
    <location>
        <begin position="97"/>
        <end position="124"/>
    </location>
</feature>
<comment type="caution">
    <text evidence="3">The sequence shown here is derived from an EMBL/GenBank/DDBJ whole genome shotgun (WGS) entry which is preliminary data.</text>
</comment>
<dbReference type="CDD" id="cd16935">
    <property type="entry name" value="HATPase_AgrC-ComD-like"/>
    <property type="match status" value="1"/>
</dbReference>